<protein>
    <recommendedName>
        <fullName evidence="1">RING-type domain-containing protein</fullName>
    </recommendedName>
</protein>
<evidence type="ECO:0000259" key="1">
    <source>
        <dbReference type="Pfam" id="PF13639"/>
    </source>
</evidence>
<sequence length="188" mass="20950">MLALIQRLIPIPTVCTIEQVLGYENQNMPETSSLGQSQDQSHCHPGVPCGHVIGSKCFAAWAQISKQCPICRKDVACSSCHEKVPAPLCSPFKTNQDGVYSFFPYDAILQYIPKTESEWDSPPGKIYCGKCVSEQAVVLMASTLIGNLDCSLCLDKSIWFWSRESFDQHRAVRQQAADAFFRSRLLDV</sequence>
<dbReference type="SUPFAM" id="SSF57850">
    <property type="entry name" value="RING/U-box"/>
    <property type="match status" value="1"/>
</dbReference>
<keyword evidence="3" id="KW-1185">Reference proteome</keyword>
<name>A0ABR1Q9H7_9PEZI</name>
<dbReference type="RefSeq" id="XP_066698708.1">
    <property type="nucleotide sequence ID" value="XM_066846310.1"/>
</dbReference>
<gene>
    <name evidence="2" type="ORF">PG986_010088</name>
</gene>
<evidence type="ECO:0000313" key="2">
    <source>
        <dbReference type="EMBL" id="KAK7949202.1"/>
    </source>
</evidence>
<dbReference type="InterPro" id="IPR001841">
    <property type="entry name" value="Znf_RING"/>
</dbReference>
<dbReference type="Gene3D" id="3.30.40.10">
    <property type="entry name" value="Zinc/RING finger domain, C3HC4 (zinc finger)"/>
    <property type="match status" value="1"/>
</dbReference>
<dbReference type="InterPro" id="IPR013083">
    <property type="entry name" value="Znf_RING/FYVE/PHD"/>
</dbReference>
<comment type="caution">
    <text evidence="2">The sequence shown here is derived from an EMBL/GenBank/DDBJ whole genome shotgun (WGS) entry which is preliminary data.</text>
</comment>
<dbReference type="EMBL" id="JAQQWE010000006">
    <property type="protein sequence ID" value="KAK7949202.1"/>
    <property type="molecule type" value="Genomic_DNA"/>
</dbReference>
<reference evidence="2 3" key="1">
    <citation type="submission" date="2023-01" db="EMBL/GenBank/DDBJ databases">
        <title>Analysis of 21 Apiospora genomes using comparative genomics revels a genus with tremendous synthesis potential of carbohydrate active enzymes and secondary metabolites.</title>
        <authorList>
            <person name="Sorensen T."/>
        </authorList>
    </citation>
    <scope>NUCLEOTIDE SEQUENCE [LARGE SCALE GENOMIC DNA]</scope>
    <source>
        <strain evidence="2 3">CBS 24483</strain>
    </source>
</reference>
<evidence type="ECO:0000313" key="3">
    <source>
        <dbReference type="Proteomes" id="UP001391051"/>
    </source>
</evidence>
<dbReference type="Pfam" id="PF13639">
    <property type="entry name" value="zf-RING_2"/>
    <property type="match status" value="1"/>
</dbReference>
<organism evidence="2 3">
    <name type="scientific">Apiospora aurea</name>
    <dbReference type="NCBI Taxonomy" id="335848"/>
    <lineage>
        <taxon>Eukaryota</taxon>
        <taxon>Fungi</taxon>
        <taxon>Dikarya</taxon>
        <taxon>Ascomycota</taxon>
        <taxon>Pezizomycotina</taxon>
        <taxon>Sordariomycetes</taxon>
        <taxon>Xylariomycetidae</taxon>
        <taxon>Amphisphaeriales</taxon>
        <taxon>Apiosporaceae</taxon>
        <taxon>Apiospora</taxon>
    </lineage>
</organism>
<feature type="domain" description="RING-type" evidence="1">
    <location>
        <begin position="40"/>
        <end position="72"/>
    </location>
</feature>
<dbReference type="GeneID" id="92079372"/>
<accession>A0ABR1Q9H7</accession>
<dbReference type="Proteomes" id="UP001391051">
    <property type="component" value="Unassembled WGS sequence"/>
</dbReference>
<proteinExistence type="predicted"/>